<accession>A0A392QZ63</accession>
<dbReference type="Proteomes" id="UP000265520">
    <property type="component" value="Unassembled WGS sequence"/>
</dbReference>
<feature type="non-terminal residue" evidence="1">
    <location>
        <position position="1"/>
    </location>
</feature>
<organism evidence="1 2">
    <name type="scientific">Trifolium medium</name>
    <dbReference type="NCBI Taxonomy" id="97028"/>
    <lineage>
        <taxon>Eukaryota</taxon>
        <taxon>Viridiplantae</taxon>
        <taxon>Streptophyta</taxon>
        <taxon>Embryophyta</taxon>
        <taxon>Tracheophyta</taxon>
        <taxon>Spermatophyta</taxon>
        <taxon>Magnoliopsida</taxon>
        <taxon>eudicotyledons</taxon>
        <taxon>Gunneridae</taxon>
        <taxon>Pentapetalae</taxon>
        <taxon>rosids</taxon>
        <taxon>fabids</taxon>
        <taxon>Fabales</taxon>
        <taxon>Fabaceae</taxon>
        <taxon>Papilionoideae</taxon>
        <taxon>50 kb inversion clade</taxon>
        <taxon>NPAAA clade</taxon>
        <taxon>Hologalegina</taxon>
        <taxon>IRL clade</taxon>
        <taxon>Trifolieae</taxon>
        <taxon>Trifolium</taxon>
    </lineage>
</organism>
<reference evidence="1 2" key="1">
    <citation type="journal article" date="2018" name="Front. Plant Sci.">
        <title>Red Clover (Trifolium pratense) and Zigzag Clover (T. medium) - A Picture of Genomic Similarities and Differences.</title>
        <authorList>
            <person name="Dluhosova J."/>
            <person name="Istvanek J."/>
            <person name="Nedelnik J."/>
            <person name="Repkova J."/>
        </authorList>
    </citation>
    <scope>NUCLEOTIDE SEQUENCE [LARGE SCALE GENOMIC DNA]</scope>
    <source>
        <strain evidence="2">cv. 10/8</strain>
        <tissue evidence="1">Leaf</tissue>
    </source>
</reference>
<evidence type="ECO:0000313" key="1">
    <source>
        <dbReference type="EMBL" id="MCI29152.1"/>
    </source>
</evidence>
<evidence type="ECO:0000313" key="2">
    <source>
        <dbReference type="Proteomes" id="UP000265520"/>
    </source>
</evidence>
<dbReference type="EMBL" id="LXQA010170613">
    <property type="protein sequence ID" value="MCI29152.1"/>
    <property type="molecule type" value="Genomic_DNA"/>
</dbReference>
<name>A0A392QZ63_9FABA</name>
<protein>
    <submittedName>
        <fullName evidence="1">Uncharacterized protein</fullName>
    </submittedName>
</protein>
<dbReference type="AlphaFoldDB" id="A0A392QZ63"/>
<comment type="caution">
    <text evidence="1">The sequence shown here is derived from an EMBL/GenBank/DDBJ whole genome shotgun (WGS) entry which is preliminary data.</text>
</comment>
<keyword evidence="2" id="KW-1185">Reference proteome</keyword>
<sequence>LVVIDAGLGKNDYDSIPATAIGWELEPLDVRTDL</sequence>
<proteinExistence type="predicted"/>